<gene>
    <name evidence="3" type="ORF">GBAR_LOCUS29254</name>
</gene>
<proteinExistence type="predicted"/>
<evidence type="ECO:0000256" key="1">
    <source>
        <dbReference type="SAM" id="MobiDB-lite"/>
    </source>
</evidence>
<dbReference type="AlphaFoldDB" id="A0AA35XDK3"/>
<comment type="caution">
    <text evidence="3">The sequence shown here is derived from an EMBL/GenBank/DDBJ whole genome shotgun (WGS) entry which is preliminary data.</text>
</comment>
<evidence type="ECO:0000313" key="4">
    <source>
        <dbReference type="Proteomes" id="UP001174909"/>
    </source>
</evidence>
<reference evidence="3" key="1">
    <citation type="submission" date="2023-03" db="EMBL/GenBank/DDBJ databases">
        <authorList>
            <person name="Steffen K."/>
            <person name="Cardenas P."/>
        </authorList>
    </citation>
    <scope>NUCLEOTIDE SEQUENCE</scope>
</reference>
<evidence type="ECO:0000259" key="2">
    <source>
        <dbReference type="PROSITE" id="PS50030"/>
    </source>
</evidence>
<dbReference type="InterPro" id="IPR009060">
    <property type="entry name" value="UBA-like_sf"/>
</dbReference>
<feature type="region of interest" description="Disordered" evidence="1">
    <location>
        <begin position="112"/>
        <end position="229"/>
    </location>
</feature>
<keyword evidence="4" id="KW-1185">Reference proteome</keyword>
<accession>A0AA35XDK3</accession>
<evidence type="ECO:0000313" key="3">
    <source>
        <dbReference type="EMBL" id="CAI8053514.1"/>
    </source>
</evidence>
<sequence>MDTSQFLRTKGPTLYGQPEVDPYSSGDDLPGQAEERDEITTPTGEEDIPRGFGPYDFPTALANFPVAGGRPPGEKSSPGKREGGEDGHDIRAASHAAAVVTVFRQCFACSRSHGKGTARPDMPLPPLPTETRSAGGRMDMPLPPLPPPSSSSPPVPQRSPPTAPASSSSTSQDALSNSYPPLPPRYARANGGSSPVPPQQPPQQQVPPEPTTRGAPPPSSNPPAQRGQCREDSIMDLVTLGYSRSDVVRALSIARNDFHIAKGILMEFGGRI</sequence>
<feature type="compositionally biased region" description="Basic and acidic residues" evidence="1">
    <location>
        <begin position="77"/>
        <end position="92"/>
    </location>
</feature>
<dbReference type="Proteomes" id="UP001174909">
    <property type="component" value="Unassembled WGS sequence"/>
</dbReference>
<dbReference type="PROSITE" id="PS50030">
    <property type="entry name" value="UBA"/>
    <property type="match status" value="1"/>
</dbReference>
<dbReference type="EMBL" id="CASHTH010004098">
    <property type="protein sequence ID" value="CAI8053514.1"/>
    <property type="molecule type" value="Genomic_DNA"/>
</dbReference>
<protein>
    <recommendedName>
        <fullName evidence="2">UBA domain-containing protein</fullName>
    </recommendedName>
</protein>
<feature type="compositionally biased region" description="Pro residues" evidence="1">
    <location>
        <begin position="195"/>
        <end position="221"/>
    </location>
</feature>
<feature type="domain" description="UBA" evidence="2">
    <location>
        <begin position="228"/>
        <end position="268"/>
    </location>
</feature>
<dbReference type="Gene3D" id="1.10.8.10">
    <property type="entry name" value="DNA helicase RuvA subunit, C-terminal domain"/>
    <property type="match status" value="1"/>
</dbReference>
<name>A0AA35XDK3_GEOBA</name>
<dbReference type="Pfam" id="PF00627">
    <property type="entry name" value="UBA"/>
    <property type="match status" value="1"/>
</dbReference>
<feature type="compositionally biased region" description="Pro residues" evidence="1">
    <location>
        <begin position="141"/>
        <end position="163"/>
    </location>
</feature>
<feature type="region of interest" description="Disordered" evidence="1">
    <location>
        <begin position="1"/>
        <end position="92"/>
    </location>
</feature>
<dbReference type="InterPro" id="IPR015940">
    <property type="entry name" value="UBA"/>
</dbReference>
<organism evidence="3 4">
    <name type="scientific">Geodia barretti</name>
    <name type="common">Barrett's horny sponge</name>
    <dbReference type="NCBI Taxonomy" id="519541"/>
    <lineage>
        <taxon>Eukaryota</taxon>
        <taxon>Metazoa</taxon>
        <taxon>Porifera</taxon>
        <taxon>Demospongiae</taxon>
        <taxon>Heteroscleromorpha</taxon>
        <taxon>Tetractinellida</taxon>
        <taxon>Astrophorina</taxon>
        <taxon>Geodiidae</taxon>
        <taxon>Geodia</taxon>
    </lineage>
</organism>
<dbReference type="SUPFAM" id="SSF46934">
    <property type="entry name" value="UBA-like"/>
    <property type="match status" value="1"/>
</dbReference>